<evidence type="ECO:0000313" key="2">
    <source>
        <dbReference type="EMBL" id="NHR06388.1"/>
    </source>
</evidence>
<sequence>MPTRILALALTFCSLLLSACAGIAERLHGSLEPPAERGYAILSLTGTSANPDSATLGLDIANASGRVVAADSASLLTDTVFGEQGKSMAEGKLMLFTLEPGQYRVEQVWANWLEDGAWGVSRKMRGFRLAAPFEVKRGEAVYLGNVDVEMSFLPEARLRDESERDLAHIRRIWKIKEVSGIQLRPLGEARP</sequence>
<evidence type="ECO:0000256" key="1">
    <source>
        <dbReference type="SAM" id="SignalP"/>
    </source>
</evidence>
<keyword evidence="1" id="KW-0732">Signal</keyword>
<gene>
    <name evidence="2" type="ORF">HA052_14410</name>
</gene>
<keyword evidence="3" id="KW-1185">Reference proteome</keyword>
<feature type="signal peptide" evidence="1">
    <location>
        <begin position="1"/>
        <end position="21"/>
    </location>
</feature>
<proteinExistence type="predicted"/>
<protein>
    <recommendedName>
        <fullName evidence="4">Lipoprotein</fullName>
    </recommendedName>
</protein>
<dbReference type="EMBL" id="JAAOMA010000019">
    <property type="protein sequence ID" value="NHR06388.1"/>
    <property type="molecule type" value="Genomic_DNA"/>
</dbReference>
<feature type="chain" id="PRO_5046010552" description="Lipoprotein" evidence="1">
    <location>
        <begin position="22"/>
        <end position="191"/>
    </location>
</feature>
<comment type="caution">
    <text evidence="2">The sequence shown here is derived from an EMBL/GenBank/DDBJ whole genome shotgun (WGS) entry which is preliminary data.</text>
</comment>
<accession>A0ABX0LAZ3</accession>
<evidence type="ECO:0008006" key="4">
    <source>
        <dbReference type="Google" id="ProtNLM"/>
    </source>
</evidence>
<dbReference type="Proteomes" id="UP001515641">
    <property type="component" value="Unassembled WGS sequence"/>
</dbReference>
<dbReference type="PROSITE" id="PS51257">
    <property type="entry name" value="PROKAR_LIPOPROTEIN"/>
    <property type="match status" value="1"/>
</dbReference>
<evidence type="ECO:0000313" key="3">
    <source>
        <dbReference type="Proteomes" id="UP001515641"/>
    </source>
</evidence>
<name>A0ABX0LAZ3_9NEIS</name>
<reference evidence="2 3" key="1">
    <citation type="submission" date="2020-03" db="EMBL/GenBank/DDBJ databases">
        <title>Draft genome sequence of environmentally isolated cultures.</title>
        <authorList>
            <person name="Wilson H.S."/>
            <person name="De Leon M.E."/>
        </authorList>
    </citation>
    <scope>NUCLEOTIDE SEQUENCE [LARGE SCALE GENOMIC DNA]</scope>
    <source>
        <strain evidence="2 3">HSC-31F16</strain>
    </source>
</reference>
<dbReference type="RefSeq" id="WP_166452403.1">
    <property type="nucleotide sequence ID" value="NZ_JAAOMA010000019.1"/>
</dbReference>
<organism evidence="2 3">
    <name type="scientific">Chromobacterium fluminis</name>
    <dbReference type="NCBI Taxonomy" id="3044269"/>
    <lineage>
        <taxon>Bacteria</taxon>
        <taxon>Pseudomonadati</taxon>
        <taxon>Pseudomonadota</taxon>
        <taxon>Betaproteobacteria</taxon>
        <taxon>Neisseriales</taxon>
        <taxon>Chromobacteriaceae</taxon>
        <taxon>Chromobacterium</taxon>
    </lineage>
</organism>